<dbReference type="AlphaFoldDB" id="A0A0F9MWC0"/>
<comment type="caution">
    <text evidence="2">The sequence shown here is derived from an EMBL/GenBank/DDBJ whole genome shotgun (WGS) entry which is preliminary data.</text>
</comment>
<accession>A0A0F9MWC0</accession>
<name>A0A0F9MWC0_9ZZZZ</name>
<dbReference type="PROSITE" id="PS51819">
    <property type="entry name" value="VOC"/>
    <property type="match status" value="1"/>
</dbReference>
<dbReference type="InterPro" id="IPR029068">
    <property type="entry name" value="Glyas_Bleomycin-R_OHBP_Dase"/>
</dbReference>
<dbReference type="InterPro" id="IPR037523">
    <property type="entry name" value="VOC_core"/>
</dbReference>
<feature type="domain" description="VOC" evidence="1">
    <location>
        <begin position="9"/>
        <end position="125"/>
    </location>
</feature>
<sequence>MHSATAPHEIGSVTLVVHDLARVAAFYEIVIGLHRLAADRASVTLGAGGRALLRLRADPAAQRRDRREAGLFHTAFLMPGRADLGRWLHHAAHGGHRLSGASDHLVSEALYLDDPEGNGIELYADRPRGQWSHDADGVVMATGPLDLEGLAGSADGDWVGAPDATVVGHVHLQVGALAPAERFITETLGFALTKRYPGAAFFGSGGYHHHLAANIWASDGAGPRDLPATGLAEVEILTEAPTEPAMLHDPWGTRFALRPKAG</sequence>
<dbReference type="Gene3D" id="3.10.180.10">
    <property type="entry name" value="2,3-Dihydroxybiphenyl 1,2-Dioxygenase, domain 1"/>
    <property type="match status" value="2"/>
</dbReference>
<gene>
    <name evidence="2" type="ORF">LCGC14_1335050</name>
</gene>
<dbReference type="EMBL" id="LAZR01008108">
    <property type="protein sequence ID" value="KKM80920.1"/>
    <property type="molecule type" value="Genomic_DNA"/>
</dbReference>
<dbReference type="PANTHER" id="PTHR43279">
    <property type="entry name" value="CATECHOL-2,3-DIOXYGENASE"/>
    <property type="match status" value="1"/>
</dbReference>
<reference evidence="2" key="1">
    <citation type="journal article" date="2015" name="Nature">
        <title>Complex archaea that bridge the gap between prokaryotes and eukaryotes.</title>
        <authorList>
            <person name="Spang A."/>
            <person name="Saw J.H."/>
            <person name="Jorgensen S.L."/>
            <person name="Zaremba-Niedzwiedzka K."/>
            <person name="Martijn J."/>
            <person name="Lind A.E."/>
            <person name="van Eijk R."/>
            <person name="Schleper C."/>
            <person name="Guy L."/>
            <person name="Ettema T.J."/>
        </authorList>
    </citation>
    <scope>NUCLEOTIDE SEQUENCE</scope>
</reference>
<evidence type="ECO:0000313" key="2">
    <source>
        <dbReference type="EMBL" id="KKM80920.1"/>
    </source>
</evidence>
<dbReference type="SUPFAM" id="SSF54593">
    <property type="entry name" value="Glyoxalase/Bleomycin resistance protein/Dihydroxybiphenyl dioxygenase"/>
    <property type="match status" value="2"/>
</dbReference>
<dbReference type="PANTHER" id="PTHR43279:SF1">
    <property type="entry name" value="CATECHOL-2,3-DIOXYGENASE"/>
    <property type="match status" value="1"/>
</dbReference>
<evidence type="ECO:0000259" key="1">
    <source>
        <dbReference type="PROSITE" id="PS51819"/>
    </source>
</evidence>
<dbReference type="Pfam" id="PF00903">
    <property type="entry name" value="Glyoxalase"/>
    <property type="match status" value="2"/>
</dbReference>
<protein>
    <recommendedName>
        <fullName evidence="1">VOC domain-containing protein</fullName>
    </recommendedName>
</protein>
<organism evidence="2">
    <name type="scientific">marine sediment metagenome</name>
    <dbReference type="NCBI Taxonomy" id="412755"/>
    <lineage>
        <taxon>unclassified sequences</taxon>
        <taxon>metagenomes</taxon>
        <taxon>ecological metagenomes</taxon>
    </lineage>
</organism>
<dbReference type="InterPro" id="IPR004360">
    <property type="entry name" value="Glyas_Fos-R_dOase_dom"/>
</dbReference>
<proteinExistence type="predicted"/>